<dbReference type="InterPro" id="IPR017853">
    <property type="entry name" value="GH"/>
</dbReference>
<evidence type="ECO:0000256" key="7">
    <source>
        <dbReference type="SAM" id="MobiDB-lite"/>
    </source>
</evidence>
<dbReference type="EC" id="3.2.1.52" evidence="3"/>
<dbReference type="SUPFAM" id="SSF49384">
    <property type="entry name" value="Carbohydrate-binding domain"/>
    <property type="match status" value="1"/>
</dbReference>
<dbReference type="Gene3D" id="2.60.40.290">
    <property type="match status" value="1"/>
</dbReference>
<evidence type="ECO:0000313" key="10">
    <source>
        <dbReference type="Proteomes" id="UP001164746"/>
    </source>
</evidence>
<comment type="catalytic activity">
    <reaction evidence="1">
        <text>Hydrolysis of terminal non-reducing N-acetyl-D-hexosamine residues in N-acetyl-beta-D-hexosaminides.</text>
        <dbReference type="EC" id="3.2.1.52"/>
    </reaction>
</comment>
<dbReference type="Gene3D" id="3.20.20.80">
    <property type="entry name" value="Glycosidases"/>
    <property type="match status" value="1"/>
</dbReference>
<evidence type="ECO:0000313" key="9">
    <source>
        <dbReference type="EMBL" id="WAR03839.1"/>
    </source>
</evidence>
<dbReference type="EMBL" id="CP111015">
    <property type="protein sequence ID" value="WAR03839.1"/>
    <property type="molecule type" value="Genomic_DNA"/>
</dbReference>
<evidence type="ECO:0000256" key="3">
    <source>
        <dbReference type="ARBA" id="ARBA00012663"/>
    </source>
</evidence>
<keyword evidence="10" id="KW-1185">Reference proteome</keyword>
<dbReference type="SUPFAM" id="SSF51445">
    <property type="entry name" value="(Trans)glycosidases"/>
    <property type="match status" value="1"/>
</dbReference>
<keyword evidence="4" id="KW-0378">Hydrolase</keyword>
<feature type="domain" description="Chitobiase/beta-hexosaminidases N-terminal" evidence="8">
    <location>
        <begin position="64"/>
        <end position="225"/>
    </location>
</feature>
<feature type="compositionally biased region" description="Low complexity" evidence="7">
    <location>
        <begin position="1142"/>
        <end position="1157"/>
    </location>
</feature>
<evidence type="ECO:0000259" key="8">
    <source>
        <dbReference type="SMART" id="SM01081"/>
    </source>
</evidence>
<evidence type="ECO:0000256" key="5">
    <source>
        <dbReference type="ARBA" id="ARBA00030512"/>
    </source>
</evidence>
<reference evidence="9" key="1">
    <citation type="submission" date="2022-11" db="EMBL/GenBank/DDBJ databases">
        <title>Centuries of genome instability and evolution in soft-shell clam transmissible cancer (bioRxiv).</title>
        <authorList>
            <person name="Hart S.F.M."/>
            <person name="Yonemitsu M.A."/>
            <person name="Giersch R.M."/>
            <person name="Beal B.F."/>
            <person name="Arriagada G."/>
            <person name="Davis B.W."/>
            <person name="Ostrander E.A."/>
            <person name="Goff S.P."/>
            <person name="Metzger M.J."/>
        </authorList>
    </citation>
    <scope>NUCLEOTIDE SEQUENCE</scope>
    <source>
        <strain evidence="9">MELC-2E11</strain>
        <tissue evidence="9">Siphon/mantle</tissue>
    </source>
</reference>
<evidence type="ECO:0000256" key="2">
    <source>
        <dbReference type="ARBA" id="ARBA00006285"/>
    </source>
</evidence>
<dbReference type="Gene3D" id="3.30.379.10">
    <property type="entry name" value="Chitobiase/beta-hexosaminidase domain 2-like"/>
    <property type="match status" value="1"/>
</dbReference>
<dbReference type="InterPro" id="IPR012291">
    <property type="entry name" value="CBM2_carb-bd_dom_sf"/>
</dbReference>
<protein>
    <recommendedName>
        <fullName evidence="3">beta-N-acetylhexosaminidase</fullName>
        <ecNumber evidence="3">3.2.1.52</ecNumber>
    </recommendedName>
    <alternativeName>
        <fullName evidence="5">Beta-N-acetylhexosaminidase</fullName>
    </alternativeName>
    <alternativeName>
        <fullName evidence="6">N-acetyl-beta-glucosaminidase</fullName>
    </alternativeName>
</protein>
<accession>A0ABY7E3P7</accession>
<organism evidence="9 10">
    <name type="scientific">Mya arenaria</name>
    <name type="common">Soft-shell clam</name>
    <dbReference type="NCBI Taxonomy" id="6604"/>
    <lineage>
        <taxon>Eukaryota</taxon>
        <taxon>Metazoa</taxon>
        <taxon>Spiralia</taxon>
        <taxon>Lophotrochozoa</taxon>
        <taxon>Mollusca</taxon>
        <taxon>Bivalvia</taxon>
        <taxon>Autobranchia</taxon>
        <taxon>Heteroconchia</taxon>
        <taxon>Euheterodonta</taxon>
        <taxon>Imparidentia</taxon>
        <taxon>Neoheterodontei</taxon>
        <taxon>Myida</taxon>
        <taxon>Myoidea</taxon>
        <taxon>Myidae</taxon>
        <taxon>Mya</taxon>
    </lineage>
</organism>
<dbReference type="InterPro" id="IPR008965">
    <property type="entry name" value="CBM2/CBM3_carb-bd_dom_sf"/>
</dbReference>
<evidence type="ECO:0000256" key="4">
    <source>
        <dbReference type="ARBA" id="ARBA00022801"/>
    </source>
</evidence>
<evidence type="ECO:0000256" key="6">
    <source>
        <dbReference type="ARBA" id="ARBA00033000"/>
    </source>
</evidence>
<dbReference type="Pfam" id="PF03173">
    <property type="entry name" value="CHB_HEX"/>
    <property type="match status" value="1"/>
</dbReference>
<dbReference type="PRINTS" id="PR00738">
    <property type="entry name" value="GLHYDRLASE20"/>
</dbReference>
<dbReference type="InterPro" id="IPR004866">
    <property type="entry name" value="CHB/HEX_N_dom"/>
</dbReference>
<dbReference type="InterPro" id="IPR025705">
    <property type="entry name" value="Beta_hexosaminidase_sua/sub"/>
</dbReference>
<dbReference type="SMART" id="SM01081">
    <property type="entry name" value="CHB_HEX"/>
    <property type="match status" value="1"/>
</dbReference>
<dbReference type="Pfam" id="PF00728">
    <property type="entry name" value="Glyco_hydro_20"/>
    <property type="match status" value="1"/>
</dbReference>
<name>A0ABY7E3P7_MYAAR</name>
<feature type="region of interest" description="Disordered" evidence="7">
    <location>
        <begin position="1142"/>
        <end position="1164"/>
    </location>
</feature>
<comment type="similarity">
    <text evidence="2">Belongs to the glycosyl hydrolase 20 family.</text>
</comment>
<proteinExistence type="inferred from homology"/>
<dbReference type="InterPro" id="IPR029018">
    <property type="entry name" value="Hex-like_dom2"/>
</dbReference>
<sequence length="1164" mass="131639">MSLCSRRSHVYPNKATISQIRFVPMMMWPLTPARVLMGLVAVSTVIQQSSSQTTTQDTVNYAAANLEVTAIVRTNHIIGQQFQVQLQLKNRGTNRILDDPNWRIYFTMRQGSSLTQREFTENGLRINRSKGCFFVISKNPGANPPFNGLMPNENSTITMVLRGLSVFRYDIDNNFVMTARNLYPRTINSTTDKNLGFVFLDPVNRTDDYSTRTPYDRFIGSQGYADLRGLGESMVLPRPKTLVTPEMEAMASMIAPPRMPPPARQTVVDLSENQIKVQFDTSISNVFKAYFKEQFLSIDGVTPSQLTEVNTPAGPGLYVSVELTADPTMTADGYRLVINGTAPNRNYNITRLSANTETGLCNGVQTIKSLAGVFNVIPIVNIDDDADTKRRMVKLDVTKNFIPVPHLQKFLDFMHMYKYNELVLVFGSDDAMRISFNNEINDFPELELFGSNYCNGKNIPKCNPNYYSGATDFSTASSGIYTTEDIKNLVEYAYRKNINLVPRVNIIGSLRSAKKASHLRFKRLESIDKTSADRFHLMSNEPSMASPPGSCYNDGVLDPCSPSTINFAFAVIDYFKSIYSVAGVPFTAFHAGGDGFTKFFGQFASCQAMGYNQAASLNYILNQLQTKLSDVTLMVHEHAVLDINTGTCLEKSTRVDLAKLIVEFTDMAPGLMEDWNLTSEQKQFLLREVRPYNESDPNDVPDVDRRFSGTKKGIAPWSKCYDCANYGYKTVLSPDSFFDFSNPYELDFNEPATHKPDGFYIIDLGRLMDFEPYNIHINMGTASSGATYLPYRFAEIFKTPTLMARENIVGMQASLDMPLVRNEYLLEYNSLRFIMAAEKMWNRGEFENLLKAEDSSTLKNMTLGQMRTAIRQSEYVDIINTMGYKELGRLDKLGITYRIPKLEAHIDNRMLAGQKPPYPVIAKSDLPNIPVEYRRYNGAGDNSTAWSALFRVDPATGARVGGLFVPFPYGGSYQMRTTNPPIDPFVQPVGPRKGETYYFEASPKNYAPKEIPPPLREGTCMPIMEPWSTNFDTVTDDKWRIVLDNIDRRITEDIEFRRTRQANLTQSMIRFNALNRRNENVNNVLENIMRQLQEGVNITALPMSNELKYIYEADKVLHETRDRLQEAKMIRWEREYQECLVPRNRGNGAPNNGAPNRQGRAMAG</sequence>
<dbReference type="Proteomes" id="UP001164746">
    <property type="component" value="Chromosome 4"/>
</dbReference>
<gene>
    <name evidence="9" type="ORF">MAR_010397</name>
</gene>
<dbReference type="PANTHER" id="PTHR22600">
    <property type="entry name" value="BETA-HEXOSAMINIDASE"/>
    <property type="match status" value="1"/>
</dbReference>
<dbReference type="InterPro" id="IPR015883">
    <property type="entry name" value="Glyco_hydro_20_cat"/>
</dbReference>
<evidence type="ECO:0000256" key="1">
    <source>
        <dbReference type="ARBA" id="ARBA00001231"/>
    </source>
</evidence>
<dbReference type="PANTHER" id="PTHR22600:SF57">
    <property type="entry name" value="BETA-N-ACETYLHEXOSAMINIDASE"/>
    <property type="match status" value="1"/>
</dbReference>
<dbReference type="SUPFAM" id="SSF55545">
    <property type="entry name" value="beta-N-acetylhexosaminidase-like domain"/>
    <property type="match status" value="1"/>
</dbReference>